<accession>A0ACB8QTD6</accession>
<proteinExistence type="predicted"/>
<reference evidence="1" key="1">
    <citation type="submission" date="2021-02" db="EMBL/GenBank/DDBJ databases">
        <authorList>
            <consortium name="DOE Joint Genome Institute"/>
            <person name="Ahrendt S."/>
            <person name="Looney B.P."/>
            <person name="Miyauchi S."/>
            <person name="Morin E."/>
            <person name="Drula E."/>
            <person name="Courty P.E."/>
            <person name="Chicoki N."/>
            <person name="Fauchery L."/>
            <person name="Kohler A."/>
            <person name="Kuo A."/>
            <person name="Labutti K."/>
            <person name="Pangilinan J."/>
            <person name="Lipzen A."/>
            <person name="Riley R."/>
            <person name="Andreopoulos W."/>
            <person name="He G."/>
            <person name="Johnson J."/>
            <person name="Barry K.W."/>
            <person name="Grigoriev I.V."/>
            <person name="Nagy L."/>
            <person name="Hibbett D."/>
            <person name="Henrissat B."/>
            <person name="Matheny P.B."/>
            <person name="Labbe J."/>
            <person name="Martin F."/>
        </authorList>
    </citation>
    <scope>NUCLEOTIDE SEQUENCE</scope>
    <source>
        <strain evidence="1">EC-137</strain>
    </source>
</reference>
<dbReference type="Proteomes" id="UP000814128">
    <property type="component" value="Unassembled WGS sequence"/>
</dbReference>
<protein>
    <submittedName>
        <fullName evidence="1">Kinase-like domain-containing protein</fullName>
    </submittedName>
</protein>
<feature type="non-terminal residue" evidence="1">
    <location>
        <position position="415"/>
    </location>
</feature>
<evidence type="ECO:0000313" key="1">
    <source>
        <dbReference type="EMBL" id="KAI0034763.1"/>
    </source>
</evidence>
<sequence>MIGNPVLQIAPAVNVLPPGHPGSEEDEVRLTFEVRHAGVHEGPGSKQEYILNQYKRGDQIGKGQHGQVYVCYDMAKEGNPKRAMKVVNRKNPRQDRVKELRKHKLPQSGNHIPVTENFSSTEHKIKKEIAVMKNCRHPHVVRLIEVIDDPLYKKVYMIMEYLAGGEVKWRDENKNPILTVDQIRRICRDVILGLEYLHQQGIIHRDIKPANLLWTEDRRMVKITDFGVAWMSVAHAARSEPHQRTESSYDNLRHLFDESELCKTAGTPSFLAPEVVHEYGSNDLSSETSQASLTDTARVNANGESTTTVQQAPSSRPPITKAVDIWALGVTLYGMLFGVVPFHADGAHEYMIYHMICTEDWDVPPTMGLDRIPTGGRHPDLSVPEPTEGALVISLLDRLLEKDASKRATLAEVKV</sequence>
<organism evidence="1 2">
    <name type="scientific">Vararia minispora EC-137</name>
    <dbReference type="NCBI Taxonomy" id="1314806"/>
    <lineage>
        <taxon>Eukaryota</taxon>
        <taxon>Fungi</taxon>
        <taxon>Dikarya</taxon>
        <taxon>Basidiomycota</taxon>
        <taxon>Agaricomycotina</taxon>
        <taxon>Agaricomycetes</taxon>
        <taxon>Russulales</taxon>
        <taxon>Lachnocladiaceae</taxon>
        <taxon>Vararia</taxon>
    </lineage>
</organism>
<name>A0ACB8QTD6_9AGAM</name>
<reference evidence="1" key="2">
    <citation type="journal article" date="2022" name="New Phytol.">
        <title>Evolutionary transition to the ectomycorrhizal habit in the genomes of a hyperdiverse lineage of mushroom-forming fungi.</title>
        <authorList>
            <person name="Looney B."/>
            <person name="Miyauchi S."/>
            <person name="Morin E."/>
            <person name="Drula E."/>
            <person name="Courty P.E."/>
            <person name="Kohler A."/>
            <person name="Kuo A."/>
            <person name="LaButti K."/>
            <person name="Pangilinan J."/>
            <person name="Lipzen A."/>
            <person name="Riley R."/>
            <person name="Andreopoulos W."/>
            <person name="He G."/>
            <person name="Johnson J."/>
            <person name="Nolan M."/>
            <person name="Tritt A."/>
            <person name="Barry K.W."/>
            <person name="Grigoriev I.V."/>
            <person name="Nagy L.G."/>
            <person name="Hibbett D."/>
            <person name="Henrissat B."/>
            <person name="Matheny P.B."/>
            <person name="Labbe J."/>
            <person name="Martin F.M."/>
        </authorList>
    </citation>
    <scope>NUCLEOTIDE SEQUENCE</scope>
    <source>
        <strain evidence="1">EC-137</strain>
    </source>
</reference>
<gene>
    <name evidence="1" type="ORF">K488DRAFT_44773</name>
</gene>
<keyword evidence="2" id="KW-1185">Reference proteome</keyword>
<dbReference type="EMBL" id="MU273495">
    <property type="protein sequence ID" value="KAI0034763.1"/>
    <property type="molecule type" value="Genomic_DNA"/>
</dbReference>
<comment type="caution">
    <text evidence="1">The sequence shown here is derived from an EMBL/GenBank/DDBJ whole genome shotgun (WGS) entry which is preliminary data.</text>
</comment>
<evidence type="ECO:0000313" key="2">
    <source>
        <dbReference type="Proteomes" id="UP000814128"/>
    </source>
</evidence>